<keyword evidence="1" id="KW-0472">Membrane</keyword>
<gene>
    <name evidence="2" type="ORF">TCEB3V08_LOCUS13215</name>
</gene>
<protein>
    <recommendedName>
        <fullName evidence="3">Cardiolipin synthase</fullName>
    </recommendedName>
</protein>
<evidence type="ECO:0008006" key="3">
    <source>
        <dbReference type="Google" id="ProtNLM"/>
    </source>
</evidence>
<accession>A0A7R9DQJ6</accession>
<dbReference type="EMBL" id="OC334837">
    <property type="protein sequence ID" value="CAD7418157.1"/>
    <property type="molecule type" value="Genomic_DNA"/>
</dbReference>
<reference evidence="2" key="1">
    <citation type="submission" date="2020-11" db="EMBL/GenBank/DDBJ databases">
        <authorList>
            <person name="Tran Van P."/>
        </authorList>
    </citation>
    <scope>NUCLEOTIDE SEQUENCE</scope>
</reference>
<proteinExistence type="predicted"/>
<sequence length="120" mass="13300">MASSHLAEDQLLPGEALWASVRDRSRLQAVPKEMGPDTRTLSRYFDVTYATAQLAPTTISKVNTAVQLLMVASTLAAPVFNYVDHSLLHMLWYITAGTTITSAVSYLVTKDTYKFFKPSK</sequence>
<evidence type="ECO:0000256" key="1">
    <source>
        <dbReference type="SAM" id="Phobius"/>
    </source>
</evidence>
<keyword evidence="1" id="KW-0812">Transmembrane</keyword>
<organism evidence="2">
    <name type="scientific">Timema cristinae</name>
    <name type="common">Walking stick</name>
    <dbReference type="NCBI Taxonomy" id="61476"/>
    <lineage>
        <taxon>Eukaryota</taxon>
        <taxon>Metazoa</taxon>
        <taxon>Ecdysozoa</taxon>
        <taxon>Arthropoda</taxon>
        <taxon>Hexapoda</taxon>
        <taxon>Insecta</taxon>
        <taxon>Pterygota</taxon>
        <taxon>Neoptera</taxon>
        <taxon>Polyneoptera</taxon>
        <taxon>Phasmatodea</taxon>
        <taxon>Timematodea</taxon>
        <taxon>Timematoidea</taxon>
        <taxon>Timematidae</taxon>
        <taxon>Timema</taxon>
    </lineage>
</organism>
<feature type="transmembrane region" description="Helical" evidence="1">
    <location>
        <begin position="90"/>
        <end position="109"/>
    </location>
</feature>
<name>A0A7R9DQJ6_TIMCR</name>
<dbReference type="AlphaFoldDB" id="A0A7R9DQJ6"/>
<evidence type="ECO:0000313" key="2">
    <source>
        <dbReference type="EMBL" id="CAD7418157.1"/>
    </source>
</evidence>
<keyword evidence="1" id="KW-1133">Transmembrane helix</keyword>